<dbReference type="PATRIC" id="fig|229921.5.peg.1321"/>
<feature type="repeat" description="NHL" evidence="2">
    <location>
        <begin position="586"/>
        <end position="616"/>
    </location>
</feature>
<gene>
    <name evidence="7" type="ORF">ADN01_09880</name>
    <name evidence="6" type="ORF">LSAC_03460</name>
</gene>
<organism evidence="6">
    <name type="scientific">Levilinea saccharolytica</name>
    <dbReference type="NCBI Taxonomy" id="229921"/>
    <lineage>
        <taxon>Bacteria</taxon>
        <taxon>Bacillati</taxon>
        <taxon>Chloroflexota</taxon>
        <taxon>Anaerolineae</taxon>
        <taxon>Anaerolineales</taxon>
        <taxon>Anaerolineaceae</taxon>
        <taxon>Levilinea</taxon>
    </lineage>
</organism>
<dbReference type="STRING" id="229921.ADN01_09880"/>
<dbReference type="InterPro" id="IPR011042">
    <property type="entry name" value="6-blade_b-propeller_TolB-like"/>
</dbReference>
<dbReference type="RefSeq" id="WP_062419821.1">
    <property type="nucleotide sequence ID" value="NZ_BBXZ01000182.1"/>
</dbReference>
<dbReference type="InterPro" id="IPR050952">
    <property type="entry name" value="TRIM-NHL_E3_ligases"/>
</dbReference>
<dbReference type="EMBL" id="DF967975">
    <property type="protein sequence ID" value="GAP19550.1"/>
    <property type="molecule type" value="Genomic_DNA"/>
</dbReference>
<evidence type="ECO:0000313" key="7">
    <source>
        <dbReference type="EMBL" id="KPL81633.1"/>
    </source>
</evidence>
<evidence type="ECO:0000256" key="4">
    <source>
        <dbReference type="SAM" id="SignalP"/>
    </source>
</evidence>
<dbReference type="InterPro" id="IPR011045">
    <property type="entry name" value="N2O_reductase_N"/>
</dbReference>
<proteinExistence type="predicted"/>
<feature type="compositionally biased region" description="Pro residues" evidence="3">
    <location>
        <begin position="30"/>
        <end position="39"/>
    </location>
</feature>
<feature type="region of interest" description="Disordered" evidence="3">
    <location>
        <begin position="28"/>
        <end position="47"/>
    </location>
</feature>
<feature type="repeat" description="NHL" evidence="2">
    <location>
        <begin position="236"/>
        <end position="275"/>
    </location>
</feature>
<dbReference type="Gene3D" id="2.120.10.30">
    <property type="entry name" value="TolB, C-terminal domain"/>
    <property type="match status" value="5"/>
</dbReference>
<dbReference type="Pfam" id="PF01436">
    <property type="entry name" value="NHL"/>
    <property type="match status" value="4"/>
</dbReference>
<dbReference type="CDD" id="cd05819">
    <property type="entry name" value="NHL"/>
    <property type="match status" value="2"/>
</dbReference>
<feature type="repeat" description="NHL" evidence="2">
    <location>
        <begin position="188"/>
        <end position="225"/>
    </location>
</feature>
<accession>A0A0M9U3A5</accession>
<evidence type="ECO:0000313" key="8">
    <source>
        <dbReference type="Proteomes" id="UP000050501"/>
    </source>
</evidence>
<evidence type="ECO:0000256" key="3">
    <source>
        <dbReference type="SAM" id="MobiDB-lite"/>
    </source>
</evidence>
<feature type="repeat" description="NHL" evidence="2">
    <location>
        <begin position="484"/>
        <end position="517"/>
    </location>
</feature>
<protein>
    <submittedName>
        <fullName evidence="6">Protein containing NHL repeat</fullName>
    </submittedName>
</protein>
<dbReference type="PROSITE" id="PS51125">
    <property type="entry name" value="NHL"/>
    <property type="match status" value="7"/>
</dbReference>
<keyword evidence="4" id="KW-0732">Signal</keyword>
<dbReference type="InterPro" id="IPR018391">
    <property type="entry name" value="PQQ_b-propeller_rpt"/>
</dbReference>
<evidence type="ECO:0000313" key="6">
    <source>
        <dbReference type="EMBL" id="GAP19550.1"/>
    </source>
</evidence>
<dbReference type="GO" id="GO:0043161">
    <property type="term" value="P:proteasome-mediated ubiquitin-dependent protein catabolic process"/>
    <property type="evidence" value="ECO:0007669"/>
    <property type="project" value="TreeGrafter"/>
</dbReference>
<dbReference type="PANTHER" id="PTHR24104:SF25">
    <property type="entry name" value="PROTEIN LIN-41"/>
    <property type="match status" value="1"/>
</dbReference>
<dbReference type="SMART" id="SM00564">
    <property type="entry name" value="PQQ"/>
    <property type="match status" value="4"/>
</dbReference>
<feature type="signal peptide" evidence="4">
    <location>
        <begin position="1"/>
        <end position="23"/>
    </location>
</feature>
<evidence type="ECO:0000256" key="1">
    <source>
        <dbReference type="ARBA" id="ARBA00022737"/>
    </source>
</evidence>
<dbReference type="EMBL" id="LGCM01000037">
    <property type="protein sequence ID" value="KPL81633.1"/>
    <property type="molecule type" value="Genomic_DNA"/>
</dbReference>
<evidence type="ECO:0000259" key="5">
    <source>
        <dbReference type="Pfam" id="PF08450"/>
    </source>
</evidence>
<feature type="repeat" description="NHL" evidence="2">
    <location>
        <begin position="331"/>
        <end position="368"/>
    </location>
</feature>
<feature type="chain" id="PRO_5007418392" evidence="4">
    <location>
        <begin position="24"/>
        <end position="1025"/>
    </location>
</feature>
<sequence>MHTKFQKFWLVGLLVIVSLLANASGAAAFPEPPDGPQPAQPRGGSGLGVAVTQGAEINAQAIALGKPGTVYRYEKTYGVSEQAFPWYHPGYFAWPHSVWVHTDGSVFISDPWAKAVRKYDANGNHLVDFGHPGTETGWIEDGYFQDPLKMATDADGNLYVTDHNLNIVRILNPLGEQTGWIGDPETSGTDDEHFNTPEGIFISPVNGQIYIADTYNHRIQVFDSDVNHLFTIGEAGVSGDDNDHLNAPIGVAVDAAGNIYVADADNNRVVKYDADGDYLAQITGLEGPTTVAVDNVRGYLYVGVIQDAYVPYYNLANLSYAGAFGELDVQGDDTTHFMEPHGVAVDEVSGKVYIADSPNRRVLVYNAVTKAYLRQFGHTNQFIPTDDQHFFEPKVVEVEPNGSVILGEGGLRLIKLNPDGSAAWTVGQSGFGGDPPDFVGTPNGIVSDGKTVYAAMDCTIHKYRSTDGAYLGVFAGGGDCWAPDSPFESISDIARDSAGNIYVTDSALHRVTQLNKYGVVVATVGVRGEEGSDNAHFRYPEGIGLDKARNVYVADDSNCRVQKFDKRLRYLMTFTTTLCGDTHDRLYGPQDVVVDAKGNVFVADTWNYRIQVFDKTGAYLSTIGGSWYSRGGGTGQLRVPMSLAMDKKGNLYVADRDNHRIQVYAPGVPYFGQQSLNGFGSRWTTGVYTVAMFKGMLYAGSDGEHGAQIWRKAKSGWMMVEGDGFHNSAEAINHLFEYNGMLYAATYTYNDPNNGGQIWRTADGLSWQIVVNNGFDQGQRNPEVFRMMKLGNELCASTWSVGAGAQLWCSTTGDAGSWEPEGLGGDGFGSDDNIAILDAIEYQDAWYASTYNTGEGAQVWRRSLSGTWSQVNISGFGDPDNTMIPSLVPFNGSLYAITHHRAGGSSEIWRCRNQCTKTSDWQFIADGENLGGDINYRVMSSLAVVGKYLVVVMGNDVLGLGVFTTPDGVTWWSQAGPSGMGNSGNGRVYYTNALFPYKGNLYMGVMNWGTGGSVWKFCPTKKVCK</sequence>
<reference evidence="6" key="1">
    <citation type="journal article" date="2015" name="Genome Announc.">
        <title>Draft Genome Sequences of Anaerolinea thermolimosa IMO-1, Bellilinea caldifistulae GOMI-1, Leptolinea tardivitalis YMTK-2, Levilinea saccharolytica KIBI-1, Longilinea arvoryzae KOME-1, Previously Described as Members of the Class Anaerolineae (Chloroflexi).</title>
        <authorList>
            <person name="Matsuura N."/>
            <person name="Tourlousse M.D."/>
            <person name="Ohashi A."/>
            <person name="Hugenholtz P."/>
            <person name="Sekiguchi Y."/>
        </authorList>
    </citation>
    <scope>NUCLEOTIDE SEQUENCE</scope>
    <source>
        <strain evidence="6">KIBI-1</strain>
    </source>
</reference>
<feature type="domain" description="SMP-30/Gluconolactonase/LRE-like region" evidence="5">
    <location>
        <begin position="151"/>
        <end position="292"/>
    </location>
</feature>
<feature type="repeat" description="NHL" evidence="2">
    <location>
        <begin position="528"/>
        <end position="567"/>
    </location>
</feature>
<keyword evidence="8" id="KW-1185">Reference proteome</keyword>
<dbReference type="AlphaFoldDB" id="A0A0M9U3A5"/>
<dbReference type="SUPFAM" id="SSF63829">
    <property type="entry name" value="Calcium-dependent phosphotriesterase"/>
    <property type="match status" value="2"/>
</dbReference>
<name>A0A0M9U3A5_9CHLR</name>
<feature type="repeat" description="NHL" evidence="2">
    <location>
        <begin position="629"/>
        <end position="667"/>
    </location>
</feature>
<dbReference type="GO" id="GO:0000209">
    <property type="term" value="P:protein polyubiquitination"/>
    <property type="evidence" value="ECO:0007669"/>
    <property type="project" value="TreeGrafter"/>
</dbReference>
<reference evidence="7 8" key="2">
    <citation type="submission" date="2015-07" db="EMBL/GenBank/DDBJ databases">
        <title>Genome sequence of Levilinea saccharolytica DSM 16555.</title>
        <authorList>
            <person name="Hemp J."/>
            <person name="Ward L.M."/>
            <person name="Pace L.A."/>
            <person name="Fischer W.W."/>
        </authorList>
    </citation>
    <scope>NUCLEOTIDE SEQUENCE [LARGE SCALE GENOMIC DNA]</scope>
    <source>
        <strain evidence="7 8">KIBI-1</strain>
    </source>
</reference>
<dbReference type="Pfam" id="PF08450">
    <property type="entry name" value="SGL"/>
    <property type="match status" value="1"/>
</dbReference>
<evidence type="ECO:0000256" key="2">
    <source>
        <dbReference type="PROSITE-ProRule" id="PRU00504"/>
    </source>
</evidence>
<dbReference type="OrthoDB" id="134709at2"/>
<keyword evidence="1" id="KW-0677">Repeat</keyword>
<dbReference type="SUPFAM" id="SSF50974">
    <property type="entry name" value="Nitrous oxide reductase, N-terminal domain"/>
    <property type="match status" value="1"/>
</dbReference>
<dbReference type="PANTHER" id="PTHR24104">
    <property type="entry name" value="E3 UBIQUITIN-PROTEIN LIGASE NHLRC1-RELATED"/>
    <property type="match status" value="1"/>
</dbReference>
<dbReference type="GO" id="GO:0008270">
    <property type="term" value="F:zinc ion binding"/>
    <property type="evidence" value="ECO:0007669"/>
    <property type="project" value="UniProtKB-KW"/>
</dbReference>
<dbReference type="Proteomes" id="UP000050501">
    <property type="component" value="Unassembled WGS sequence"/>
</dbReference>
<dbReference type="GO" id="GO:0061630">
    <property type="term" value="F:ubiquitin protein ligase activity"/>
    <property type="evidence" value="ECO:0007669"/>
    <property type="project" value="TreeGrafter"/>
</dbReference>
<dbReference type="InterPro" id="IPR013658">
    <property type="entry name" value="SGL"/>
</dbReference>
<dbReference type="InterPro" id="IPR001258">
    <property type="entry name" value="NHL_repeat"/>
</dbReference>